<evidence type="ECO:0000259" key="2">
    <source>
        <dbReference type="SMART" id="SM00829"/>
    </source>
</evidence>
<dbReference type="Pfam" id="PF00107">
    <property type="entry name" value="ADH_zinc_N"/>
    <property type="match status" value="1"/>
</dbReference>
<dbReference type="AlphaFoldDB" id="L8HIZ4"/>
<dbReference type="STRING" id="1257118.L8HIZ4"/>
<dbReference type="GeneID" id="14925671"/>
<dbReference type="SMART" id="SM00829">
    <property type="entry name" value="PKS_ER"/>
    <property type="match status" value="1"/>
</dbReference>
<dbReference type="InterPro" id="IPR036291">
    <property type="entry name" value="NAD(P)-bd_dom_sf"/>
</dbReference>
<dbReference type="PANTHER" id="PTHR44154">
    <property type="entry name" value="QUINONE OXIDOREDUCTASE"/>
    <property type="match status" value="1"/>
</dbReference>
<feature type="domain" description="Enoyl reductase (ER)" evidence="2">
    <location>
        <begin position="18"/>
        <end position="326"/>
    </location>
</feature>
<organism evidence="3 4">
    <name type="scientific">Acanthamoeba castellanii (strain ATCC 30010 / Neff)</name>
    <dbReference type="NCBI Taxonomy" id="1257118"/>
    <lineage>
        <taxon>Eukaryota</taxon>
        <taxon>Amoebozoa</taxon>
        <taxon>Discosea</taxon>
        <taxon>Longamoebia</taxon>
        <taxon>Centramoebida</taxon>
        <taxon>Acanthamoebidae</taxon>
        <taxon>Acanthamoeba</taxon>
    </lineage>
</organism>
<evidence type="ECO:0000313" key="3">
    <source>
        <dbReference type="EMBL" id="ELR24648.1"/>
    </source>
</evidence>
<name>L8HIZ4_ACACF</name>
<dbReference type="RefSeq" id="XP_004356548.1">
    <property type="nucleotide sequence ID" value="XM_004356495.1"/>
</dbReference>
<proteinExistence type="predicted"/>
<dbReference type="VEuPathDB" id="AmoebaDB:ACA1_172740"/>
<gene>
    <name evidence="3" type="ORF">ACA1_172740</name>
</gene>
<dbReference type="SUPFAM" id="SSF51735">
    <property type="entry name" value="NAD(P)-binding Rossmann-fold domains"/>
    <property type="match status" value="1"/>
</dbReference>
<evidence type="ECO:0000313" key="4">
    <source>
        <dbReference type="Proteomes" id="UP000011083"/>
    </source>
</evidence>
<dbReference type="OrthoDB" id="17011at2759"/>
<keyword evidence="1" id="KW-0521">NADP</keyword>
<accession>L8HIZ4</accession>
<reference evidence="3 4" key="1">
    <citation type="journal article" date="2013" name="Genome Biol.">
        <title>Genome of Acanthamoeba castellanii highlights extensive lateral gene transfer and early evolution of tyrosine kinase signaling.</title>
        <authorList>
            <person name="Clarke M."/>
            <person name="Lohan A.J."/>
            <person name="Liu B."/>
            <person name="Lagkouvardos I."/>
            <person name="Roy S."/>
            <person name="Zafar N."/>
            <person name="Bertelli C."/>
            <person name="Schilde C."/>
            <person name="Kianianmomeni A."/>
            <person name="Burglin T.R."/>
            <person name="Frech C."/>
            <person name="Turcotte B."/>
            <person name="Kopec K.O."/>
            <person name="Synnott J.M."/>
            <person name="Choo C."/>
            <person name="Paponov I."/>
            <person name="Finkler A."/>
            <person name="Soon Heng Tan C."/>
            <person name="Hutchins A.P."/>
            <person name="Weinmeier T."/>
            <person name="Rattei T."/>
            <person name="Chu J.S."/>
            <person name="Gimenez G."/>
            <person name="Irimia M."/>
            <person name="Rigden D.J."/>
            <person name="Fitzpatrick D.A."/>
            <person name="Lorenzo-Morales J."/>
            <person name="Bateman A."/>
            <person name="Chiu C.H."/>
            <person name="Tang P."/>
            <person name="Hegemann P."/>
            <person name="Fromm H."/>
            <person name="Raoult D."/>
            <person name="Greub G."/>
            <person name="Miranda-Saavedra D."/>
            <person name="Chen N."/>
            <person name="Nash P."/>
            <person name="Ginger M.L."/>
            <person name="Horn M."/>
            <person name="Schaap P."/>
            <person name="Caler L."/>
            <person name="Loftus B."/>
        </authorList>
    </citation>
    <scope>NUCLEOTIDE SEQUENCE [LARGE SCALE GENOMIC DNA]</scope>
    <source>
        <strain evidence="3 4">Neff</strain>
    </source>
</reference>
<dbReference type="Gene3D" id="3.90.180.10">
    <property type="entry name" value="Medium-chain alcohol dehydrogenases, catalytic domain"/>
    <property type="match status" value="1"/>
</dbReference>
<dbReference type="Proteomes" id="UP000011083">
    <property type="component" value="Unassembled WGS sequence"/>
</dbReference>
<dbReference type="InterPro" id="IPR011032">
    <property type="entry name" value="GroES-like_sf"/>
</dbReference>
<keyword evidence="4" id="KW-1185">Reference proteome</keyword>
<dbReference type="OMA" id="VDNWIRD"/>
<dbReference type="EMBL" id="KB007811">
    <property type="protein sequence ID" value="ELR24648.1"/>
    <property type="molecule type" value="Genomic_DNA"/>
</dbReference>
<dbReference type="InterPro" id="IPR020843">
    <property type="entry name" value="ER"/>
</dbReference>
<evidence type="ECO:0000256" key="1">
    <source>
        <dbReference type="ARBA" id="ARBA00022857"/>
    </source>
</evidence>
<sequence length="338" mass="36149">MKAYRLEGGEEGGRARAGAKLSLVGREVPVPQPGRGDVLVRVEAVGVCHRELVELRGGHPAPFALPLIAGHEEWWNRWAKLPTETSQCGRVVAVASEYYGTTVDGSYAPYVRAKVKSLVPLPDAVSFVEGCFLMCTAGVALRGLRFHADLRPGERVLITGATGGVGIHAIQLAKRVFGAHVVALTSSEAKAAVLREYGADEVIVCSTKEQLQQFHHSVRPPVDVALECVGTPTLNSSIRSLRPNGRLVIIGNVTAGKETINPGLLILKELKIFGSSGASREDLAQVLAMAAERKLKPVVHKVLPLDLAHQAHHLLADKGVIGRVVLVPSHARTTTAKF</sequence>
<protein>
    <submittedName>
        <fullName evidence="3">Oxidoreductase, zincbinding dehydrogenase superfamily protein</fullName>
    </submittedName>
</protein>
<dbReference type="PANTHER" id="PTHR44154:SF1">
    <property type="entry name" value="QUINONE OXIDOREDUCTASE"/>
    <property type="match status" value="1"/>
</dbReference>
<dbReference type="KEGG" id="acan:ACA1_172740"/>
<dbReference type="GO" id="GO:0016491">
    <property type="term" value="F:oxidoreductase activity"/>
    <property type="evidence" value="ECO:0007669"/>
    <property type="project" value="InterPro"/>
</dbReference>
<dbReference type="InterPro" id="IPR051603">
    <property type="entry name" value="Zinc-ADH_QOR/CCCR"/>
</dbReference>
<dbReference type="SUPFAM" id="SSF50129">
    <property type="entry name" value="GroES-like"/>
    <property type="match status" value="1"/>
</dbReference>
<dbReference type="InterPro" id="IPR013149">
    <property type="entry name" value="ADH-like_C"/>
</dbReference>